<organism evidence="3 4">
    <name type="scientific">Bradyrhizobium denitrificans</name>
    <dbReference type="NCBI Taxonomy" id="2734912"/>
    <lineage>
        <taxon>Bacteria</taxon>
        <taxon>Pseudomonadati</taxon>
        <taxon>Pseudomonadota</taxon>
        <taxon>Alphaproteobacteria</taxon>
        <taxon>Hyphomicrobiales</taxon>
        <taxon>Nitrobacteraceae</taxon>
        <taxon>Bradyrhizobium</taxon>
    </lineage>
</organism>
<dbReference type="InterPro" id="IPR000073">
    <property type="entry name" value="AB_hydrolase_1"/>
</dbReference>
<keyword evidence="1" id="KW-0472">Membrane</keyword>
<dbReference type="RefSeq" id="WP_012044997.1">
    <property type="nucleotide sequence ID" value="NZ_JABFDP010000005.1"/>
</dbReference>
<keyword evidence="1" id="KW-1133">Transmembrane helix</keyword>
<dbReference type="InterPro" id="IPR029058">
    <property type="entry name" value="AB_hydrolase_fold"/>
</dbReference>
<evidence type="ECO:0000259" key="2">
    <source>
        <dbReference type="Pfam" id="PF00561"/>
    </source>
</evidence>
<feature type="domain" description="AB hydrolase-1" evidence="2">
    <location>
        <begin position="95"/>
        <end position="332"/>
    </location>
</feature>
<comment type="caution">
    <text evidence="3">The sequence shown here is derived from an EMBL/GenBank/DDBJ whole genome shotgun (WGS) entry which is preliminary data.</text>
</comment>
<dbReference type="InterPro" id="IPR000639">
    <property type="entry name" value="Epox_hydrolase-like"/>
</dbReference>
<gene>
    <name evidence="3" type="ORF">JQ619_02760</name>
</gene>
<dbReference type="PRINTS" id="PR00111">
    <property type="entry name" value="ABHYDROLASE"/>
</dbReference>
<name>A0ABS5G0T4_9BRAD</name>
<evidence type="ECO:0000256" key="1">
    <source>
        <dbReference type="SAM" id="Phobius"/>
    </source>
</evidence>
<dbReference type="PANTHER" id="PTHR43689">
    <property type="entry name" value="HYDROLASE"/>
    <property type="match status" value="1"/>
</dbReference>
<keyword evidence="1" id="KW-0812">Transmembrane</keyword>
<keyword evidence="4" id="KW-1185">Reference proteome</keyword>
<reference evidence="4" key="1">
    <citation type="journal article" date="2021" name="ISME J.">
        <title>Evolutionary origin and ecological implication of a unique nif island in free-living Bradyrhizobium lineages.</title>
        <authorList>
            <person name="Tao J."/>
        </authorList>
    </citation>
    <scope>NUCLEOTIDE SEQUENCE [LARGE SCALE GENOMIC DNA]</scope>
    <source>
        <strain evidence="4">SZCCT0094</strain>
    </source>
</reference>
<protein>
    <submittedName>
        <fullName evidence="3">Alpha/beta hydrolase</fullName>
    </submittedName>
</protein>
<sequence length="350" mass="37389">MTAARTTARALAASTPSLLASPVPSLRPLARRGKSLSKTHPFLLAAAATTAALVVTALINRRLAKSAERANPPAGQFMDVDGVRLHYVERGTGMPLVLLHGNGSMIQDFASSGLIDLAAQNYRVIAFDRPGFGHSDRPRNVVWTPTAQAGLIKSALDRLGVSEAFVLGHSWGASVAVALALEHPAMVKGMVLASGYYYPTFRSDVVAGSAPAIPLLGDILRYTISPLISRMMWPLLMAKLFGPRSVPAKFAGFPKELAVRPSQIRASAAEAALMIPDAFRFRKAYGDLKMPVVIVAGDQDRLIDIDAQSRRLHQAISHSTFRRVRGAGHMVHQTATEAVMSSIDEVAAAA</sequence>
<dbReference type="SUPFAM" id="SSF53474">
    <property type="entry name" value="alpha/beta-Hydrolases"/>
    <property type="match status" value="1"/>
</dbReference>
<feature type="transmembrane region" description="Helical" evidence="1">
    <location>
        <begin position="41"/>
        <end position="59"/>
    </location>
</feature>
<accession>A0ABS5G0T4</accession>
<dbReference type="EMBL" id="JAFCLK010000002">
    <property type="protein sequence ID" value="MBR1134679.1"/>
    <property type="molecule type" value="Genomic_DNA"/>
</dbReference>
<evidence type="ECO:0000313" key="3">
    <source>
        <dbReference type="EMBL" id="MBR1134679.1"/>
    </source>
</evidence>
<dbReference type="GO" id="GO:0016787">
    <property type="term" value="F:hydrolase activity"/>
    <property type="evidence" value="ECO:0007669"/>
    <property type="project" value="UniProtKB-KW"/>
</dbReference>
<proteinExistence type="predicted"/>
<dbReference type="PANTHER" id="PTHR43689:SF8">
    <property type="entry name" value="ALPHA_BETA-HYDROLASES SUPERFAMILY PROTEIN"/>
    <property type="match status" value="1"/>
</dbReference>
<keyword evidence="3" id="KW-0378">Hydrolase</keyword>
<dbReference type="Proteomes" id="UP001314635">
    <property type="component" value="Unassembled WGS sequence"/>
</dbReference>
<evidence type="ECO:0000313" key="4">
    <source>
        <dbReference type="Proteomes" id="UP001314635"/>
    </source>
</evidence>
<dbReference type="PRINTS" id="PR00412">
    <property type="entry name" value="EPOXHYDRLASE"/>
</dbReference>
<dbReference type="Gene3D" id="3.40.50.1820">
    <property type="entry name" value="alpha/beta hydrolase"/>
    <property type="match status" value="1"/>
</dbReference>
<dbReference type="Pfam" id="PF00561">
    <property type="entry name" value="Abhydrolase_1"/>
    <property type="match status" value="1"/>
</dbReference>